<accession>U7DAU1</accession>
<gene>
    <name evidence="4" type="ORF">CALK_0315</name>
</gene>
<dbReference type="RefSeq" id="WP_022635860.1">
    <property type="nucleotide sequence ID" value="NZ_ASJR01000002.1"/>
</dbReference>
<dbReference type="eggNOG" id="COG1127">
    <property type="taxonomic scope" value="Bacteria"/>
</dbReference>
<dbReference type="STRING" id="1313304.CALK_0315"/>
<dbReference type="PANTHER" id="PTHR24220">
    <property type="entry name" value="IMPORT ATP-BINDING PROTEIN"/>
    <property type="match status" value="1"/>
</dbReference>
<dbReference type="InterPro" id="IPR015854">
    <property type="entry name" value="ABC_transpr_LolD-like"/>
</dbReference>
<dbReference type="PROSITE" id="PS50893">
    <property type="entry name" value="ABC_TRANSPORTER_2"/>
    <property type="match status" value="1"/>
</dbReference>
<dbReference type="EMBL" id="ASJR01000002">
    <property type="protein sequence ID" value="ERP39147.1"/>
    <property type="molecule type" value="Genomic_DNA"/>
</dbReference>
<dbReference type="GO" id="GO:0016887">
    <property type="term" value="F:ATP hydrolysis activity"/>
    <property type="evidence" value="ECO:0007669"/>
    <property type="project" value="InterPro"/>
</dbReference>
<dbReference type="GO" id="GO:0005886">
    <property type="term" value="C:plasma membrane"/>
    <property type="evidence" value="ECO:0007669"/>
    <property type="project" value="TreeGrafter"/>
</dbReference>
<proteinExistence type="predicted"/>
<keyword evidence="5" id="KW-1185">Reference proteome</keyword>
<dbReference type="OrthoDB" id="9805538at2"/>
<organism evidence="4 5">
    <name type="scientific">Chitinivibrio alkaliphilus ACht1</name>
    <dbReference type="NCBI Taxonomy" id="1313304"/>
    <lineage>
        <taxon>Bacteria</taxon>
        <taxon>Pseudomonadati</taxon>
        <taxon>Fibrobacterota</taxon>
        <taxon>Chitinivibrionia</taxon>
        <taxon>Chitinivibrionales</taxon>
        <taxon>Chitinivibrionaceae</taxon>
        <taxon>Chitinivibrio</taxon>
    </lineage>
</organism>
<evidence type="ECO:0000313" key="4">
    <source>
        <dbReference type="EMBL" id="ERP39147.1"/>
    </source>
</evidence>
<dbReference type="AlphaFoldDB" id="U7DAU1"/>
<evidence type="ECO:0000256" key="2">
    <source>
        <dbReference type="ARBA" id="ARBA00022840"/>
    </source>
</evidence>
<dbReference type="Pfam" id="PF00005">
    <property type="entry name" value="ABC_tran"/>
    <property type="match status" value="1"/>
</dbReference>
<reference evidence="4 5" key="1">
    <citation type="journal article" date="2013" name="Environ. Microbiol.">
        <title>Genome analysis of Chitinivibrio alkaliphilus gen. nov., sp. nov., a novel extremely haloalkaliphilic anaerobic chitinolytic bacterium from the candidate phylum Termite Group 3.</title>
        <authorList>
            <person name="Sorokin D.Y."/>
            <person name="Gumerov V.M."/>
            <person name="Rakitin A.L."/>
            <person name="Beletsky A.V."/>
            <person name="Damste J.S."/>
            <person name="Muyzer G."/>
            <person name="Mardanov A.V."/>
            <person name="Ravin N.V."/>
        </authorList>
    </citation>
    <scope>NUCLEOTIDE SEQUENCE [LARGE SCALE GENOMIC DNA]</scope>
    <source>
        <strain evidence="4 5">ACht1</strain>
    </source>
</reference>
<keyword evidence="2 4" id="KW-0067">ATP-binding</keyword>
<comment type="caution">
    <text evidence="4">The sequence shown here is derived from an EMBL/GenBank/DDBJ whole genome shotgun (WGS) entry which is preliminary data.</text>
</comment>
<evidence type="ECO:0000256" key="1">
    <source>
        <dbReference type="ARBA" id="ARBA00022741"/>
    </source>
</evidence>
<protein>
    <submittedName>
        <fullName evidence="4">ABC transporter, ATP-binding protein</fullName>
    </submittedName>
</protein>
<dbReference type="SMART" id="SM00382">
    <property type="entry name" value="AAA"/>
    <property type="match status" value="1"/>
</dbReference>
<dbReference type="InterPro" id="IPR003593">
    <property type="entry name" value="AAA+_ATPase"/>
</dbReference>
<dbReference type="SUPFAM" id="SSF52540">
    <property type="entry name" value="P-loop containing nucleoside triphosphate hydrolases"/>
    <property type="match status" value="1"/>
</dbReference>
<dbReference type="Gene3D" id="3.40.50.300">
    <property type="entry name" value="P-loop containing nucleotide triphosphate hydrolases"/>
    <property type="match status" value="1"/>
</dbReference>
<name>U7DAU1_9BACT</name>
<evidence type="ECO:0000259" key="3">
    <source>
        <dbReference type="PROSITE" id="PS50893"/>
    </source>
</evidence>
<dbReference type="InterPro" id="IPR027417">
    <property type="entry name" value="P-loop_NTPase"/>
</dbReference>
<dbReference type="GO" id="GO:0005524">
    <property type="term" value="F:ATP binding"/>
    <property type="evidence" value="ECO:0007669"/>
    <property type="project" value="UniProtKB-KW"/>
</dbReference>
<evidence type="ECO:0000313" key="5">
    <source>
        <dbReference type="Proteomes" id="UP000017148"/>
    </source>
</evidence>
<dbReference type="PANTHER" id="PTHR24220:SF86">
    <property type="entry name" value="ABC TRANSPORTER ABCH.1"/>
    <property type="match status" value="1"/>
</dbReference>
<sequence>MYSHVSKYPPTDLSIPEGSTIVFSGPCGSGKSFLLELAAGIKKPPIGTILWNNRDIQTLSELEEKQYRSSFGVALQQPTLINFLSVEKNLSLPLSYHGRMDSESIQRRVETMIQQFEITKQKHNLPERLSTGQKKLVSLARALIASPKVLFLDEPTEGLDPLQAETILDVLNLLGQVPEKTVIISTGDNSIIEKLQSPLYYLDGYTIHYCPDYESYLQRRESLL</sequence>
<dbReference type="GO" id="GO:0022857">
    <property type="term" value="F:transmembrane transporter activity"/>
    <property type="evidence" value="ECO:0007669"/>
    <property type="project" value="TreeGrafter"/>
</dbReference>
<dbReference type="InterPro" id="IPR003439">
    <property type="entry name" value="ABC_transporter-like_ATP-bd"/>
</dbReference>
<feature type="domain" description="ABC transporter" evidence="3">
    <location>
        <begin position="1"/>
        <end position="224"/>
    </location>
</feature>
<dbReference type="Proteomes" id="UP000017148">
    <property type="component" value="Unassembled WGS sequence"/>
</dbReference>
<keyword evidence="1" id="KW-0547">Nucleotide-binding</keyword>